<feature type="signal peptide" evidence="2">
    <location>
        <begin position="1"/>
        <end position="16"/>
    </location>
</feature>
<dbReference type="CDD" id="cd02440">
    <property type="entry name" value="AdoMet_MTases"/>
    <property type="match status" value="1"/>
</dbReference>
<dbReference type="AlphaFoldDB" id="D0LT46"/>
<feature type="chain" id="PRO_5003010892" evidence="2">
    <location>
        <begin position="17"/>
        <end position="252"/>
    </location>
</feature>
<dbReference type="PROSITE" id="PS51257">
    <property type="entry name" value="PROKAR_LIPOPROTEIN"/>
    <property type="match status" value="1"/>
</dbReference>
<evidence type="ECO:0000313" key="4">
    <source>
        <dbReference type="EMBL" id="ACY19182.1"/>
    </source>
</evidence>
<dbReference type="GO" id="GO:0008168">
    <property type="term" value="F:methyltransferase activity"/>
    <property type="evidence" value="ECO:0007669"/>
    <property type="project" value="UniProtKB-KW"/>
</dbReference>
<dbReference type="GO" id="GO:0032259">
    <property type="term" value="P:methylation"/>
    <property type="evidence" value="ECO:0007669"/>
    <property type="project" value="UniProtKB-KW"/>
</dbReference>
<dbReference type="EMBL" id="CP001804">
    <property type="protein sequence ID" value="ACY19182.1"/>
    <property type="molecule type" value="Genomic_DNA"/>
</dbReference>
<keyword evidence="5" id="KW-1185">Reference proteome</keyword>
<sequence length="252" mass="26474">MRARLFLGTFATLALAACAGQSPPPAAPQGGGEAGAETHAEAQSGHGHGHGHGKGTPEGHQHSFSDVDSFAKRFDDPARDERQKPAEVVALLALAPGLTVADIGAGTGYFLPHLAPAVQPGGRVLALDLEPNMVAHMKQRIAREKLAGAEARKVAPDDPGLGSDAVDRVLFVNTWHHVGAREDYARTLYNAVRPGGFVLIVDLTMEADYGPPLSARLSPEQVSAEFEQAGFGVAVLEESLPDQYVVRATKAP</sequence>
<organism evidence="4 5">
    <name type="scientific">Haliangium ochraceum (strain DSM 14365 / JCM 11303 / SMP-2)</name>
    <dbReference type="NCBI Taxonomy" id="502025"/>
    <lineage>
        <taxon>Bacteria</taxon>
        <taxon>Pseudomonadati</taxon>
        <taxon>Myxococcota</taxon>
        <taxon>Polyangia</taxon>
        <taxon>Haliangiales</taxon>
        <taxon>Kofleriaceae</taxon>
        <taxon>Haliangium</taxon>
    </lineage>
</organism>
<dbReference type="InterPro" id="IPR029063">
    <property type="entry name" value="SAM-dependent_MTases_sf"/>
</dbReference>
<dbReference type="KEGG" id="hoh:Hoch_6718"/>
<dbReference type="Pfam" id="PF08242">
    <property type="entry name" value="Methyltransf_12"/>
    <property type="match status" value="1"/>
</dbReference>
<gene>
    <name evidence="4" type="ordered locus">Hoch_6718</name>
</gene>
<proteinExistence type="predicted"/>
<keyword evidence="2" id="KW-0732">Signal</keyword>
<accession>D0LT46</accession>
<feature type="domain" description="Methyltransferase type 12" evidence="3">
    <location>
        <begin position="102"/>
        <end position="197"/>
    </location>
</feature>
<evidence type="ECO:0000256" key="2">
    <source>
        <dbReference type="SAM" id="SignalP"/>
    </source>
</evidence>
<name>D0LT46_HALO1</name>
<evidence type="ECO:0000256" key="1">
    <source>
        <dbReference type="SAM" id="MobiDB-lite"/>
    </source>
</evidence>
<dbReference type="HOGENOM" id="CLU_037990_16_0_7"/>
<reference evidence="4 5" key="1">
    <citation type="journal article" date="2010" name="Stand. Genomic Sci.">
        <title>Complete genome sequence of Haliangium ochraceum type strain (SMP-2).</title>
        <authorList>
            <consortium name="US DOE Joint Genome Institute (JGI-PGF)"/>
            <person name="Ivanova N."/>
            <person name="Daum C."/>
            <person name="Lang E."/>
            <person name="Abt B."/>
            <person name="Kopitz M."/>
            <person name="Saunders E."/>
            <person name="Lapidus A."/>
            <person name="Lucas S."/>
            <person name="Glavina Del Rio T."/>
            <person name="Nolan M."/>
            <person name="Tice H."/>
            <person name="Copeland A."/>
            <person name="Cheng J.F."/>
            <person name="Chen F."/>
            <person name="Bruce D."/>
            <person name="Goodwin L."/>
            <person name="Pitluck S."/>
            <person name="Mavromatis K."/>
            <person name="Pati A."/>
            <person name="Mikhailova N."/>
            <person name="Chen A."/>
            <person name="Palaniappan K."/>
            <person name="Land M."/>
            <person name="Hauser L."/>
            <person name="Chang Y.J."/>
            <person name="Jeffries C.D."/>
            <person name="Detter J.C."/>
            <person name="Brettin T."/>
            <person name="Rohde M."/>
            <person name="Goker M."/>
            <person name="Bristow J."/>
            <person name="Markowitz V."/>
            <person name="Eisen J.A."/>
            <person name="Hugenholtz P."/>
            <person name="Kyrpides N.C."/>
            <person name="Klenk H.P."/>
        </authorList>
    </citation>
    <scope>NUCLEOTIDE SEQUENCE [LARGE SCALE GENOMIC DNA]</scope>
    <source>
        <strain evidence="5">DSM 14365 / CIP 107738 / JCM 11303 / AJ 13395 / SMP-2</strain>
    </source>
</reference>
<dbReference type="RefSeq" id="WP_012831774.1">
    <property type="nucleotide sequence ID" value="NC_013440.1"/>
</dbReference>
<dbReference type="PANTHER" id="PTHR43861">
    <property type="entry name" value="TRANS-ACONITATE 2-METHYLTRANSFERASE-RELATED"/>
    <property type="match status" value="1"/>
</dbReference>
<dbReference type="InterPro" id="IPR013217">
    <property type="entry name" value="Methyltransf_12"/>
</dbReference>
<keyword evidence="4" id="KW-0808">Transferase</keyword>
<evidence type="ECO:0000313" key="5">
    <source>
        <dbReference type="Proteomes" id="UP000001880"/>
    </source>
</evidence>
<keyword evidence="4" id="KW-0489">Methyltransferase</keyword>
<dbReference type="SUPFAM" id="SSF53335">
    <property type="entry name" value="S-adenosyl-L-methionine-dependent methyltransferases"/>
    <property type="match status" value="1"/>
</dbReference>
<dbReference type="Gene3D" id="3.40.50.150">
    <property type="entry name" value="Vaccinia Virus protein VP39"/>
    <property type="match status" value="1"/>
</dbReference>
<feature type="compositionally biased region" description="Basic and acidic residues" evidence="1">
    <location>
        <begin position="55"/>
        <end position="64"/>
    </location>
</feature>
<dbReference type="eggNOG" id="COG4798">
    <property type="taxonomic scope" value="Bacteria"/>
</dbReference>
<evidence type="ECO:0000259" key="3">
    <source>
        <dbReference type="Pfam" id="PF08242"/>
    </source>
</evidence>
<dbReference type="PANTHER" id="PTHR43861:SF1">
    <property type="entry name" value="TRANS-ACONITATE 2-METHYLTRANSFERASE"/>
    <property type="match status" value="1"/>
</dbReference>
<protein>
    <submittedName>
        <fullName evidence="4">Methyltransferase type 11</fullName>
    </submittedName>
</protein>
<dbReference type="Proteomes" id="UP000001880">
    <property type="component" value="Chromosome"/>
</dbReference>
<feature type="region of interest" description="Disordered" evidence="1">
    <location>
        <begin position="21"/>
        <end position="64"/>
    </location>
</feature>